<keyword evidence="2" id="KW-1185">Reference proteome</keyword>
<evidence type="ECO:0000313" key="2">
    <source>
        <dbReference type="Proteomes" id="UP001054945"/>
    </source>
</evidence>
<dbReference type="AlphaFoldDB" id="A0AAV4SDQ2"/>
<gene>
    <name evidence="1" type="ORF">CEXT_622361</name>
</gene>
<comment type="caution">
    <text evidence="1">The sequence shown here is derived from an EMBL/GenBank/DDBJ whole genome shotgun (WGS) entry which is preliminary data.</text>
</comment>
<sequence>MFTNKEAAFPLGVFKYIRIVEYILCPTRFPVYKLIDRRASEIKRLNGNNTNVRKWLLDANLNLSLSLSLSLCGLMATSGLWYQKLCVQILKPVDLGSQIQIGKIWVYF</sequence>
<proteinExistence type="predicted"/>
<name>A0AAV4SDQ2_CAEEX</name>
<dbReference type="EMBL" id="BPLR01009357">
    <property type="protein sequence ID" value="GIY31321.1"/>
    <property type="molecule type" value="Genomic_DNA"/>
</dbReference>
<reference evidence="1 2" key="1">
    <citation type="submission" date="2021-06" db="EMBL/GenBank/DDBJ databases">
        <title>Caerostris extrusa draft genome.</title>
        <authorList>
            <person name="Kono N."/>
            <person name="Arakawa K."/>
        </authorList>
    </citation>
    <scope>NUCLEOTIDE SEQUENCE [LARGE SCALE GENOMIC DNA]</scope>
</reference>
<organism evidence="1 2">
    <name type="scientific">Caerostris extrusa</name>
    <name type="common">Bark spider</name>
    <name type="synonym">Caerostris bankana</name>
    <dbReference type="NCBI Taxonomy" id="172846"/>
    <lineage>
        <taxon>Eukaryota</taxon>
        <taxon>Metazoa</taxon>
        <taxon>Ecdysozoa</taxon>
        <taxon>Arthropoda</taxon>
        <taxon>Chelicerata</taxon>
        <taxon>Arachnida</taxon>
        <taxon>Araneae</taxon>
        <taxon>Araneomorphae</taxon>
        <taxon>Entelegynae</taxon>
        <taxon>Araneoidea</taxon>
        <taxon>Araneidae</taxon>
        <taxon>Caerostris</taxon>
    </lineage>
</organism>
<dbReference type="Proteomes" id="UP001054945">
    <property type="component" value="Unassembled WGS sequence"/>
</dbReference>
<evidence type="ECO:0000313" key="1">
    <source>
        <dbReference type="EMBL" id="GIY31321.1"/>
    </source>
</evidence>
<protein>
    <submittedName>
        <fullName evidence="1">Uncharacterized protein</fullName>
    </submittedName>
</protein>
<accession>A0AAV4SDQ2</accession>